<evidence type="ECO:0000256" key="1">
    <source>
        <dbReference type="SAM" id="MobiDB-lite"/>
    </source>
</evidence>
<reference evidence="2 3" key="1">
    <citation type="journal article" date="2015" name="Nature">
        <title>rRNA introns, odd ribosomes, and small enigmatic genomes across a large radiation of phyla.</title>
        <authorList>
            <person name="Brown C.T."/>
            <person name="Hug L.A."/>
            <person name="Thomas B.C."/>
            <person name="Sharon I."/>
            <person name="Castelle C.J."/>
            <person name="Singh A."/>
            <person name="Wilkins M.J."/>
            <person name="Williams K.H."/>
            <person name="Banfield J.F."/>
        </authorList>
    </citation>
    <scope>NUCLEOTIDE SEQUENCE [LARGE SCALE GENOMIC DNA]</scope>
</reference>
<name>A0A0G0U672_9BACT</name>
<dbReference type="EMBL" id="LCAB01000010">
    <property type="protein sequence ID" value="KKR82671.1"/>
    <property type="molecule type" value="Genomic_DNA"/>
</dbReference>
<feature type="compositionally biased region" description="Polar residues" evidence="1">
    <location>
        <begin position="44"/>
        <end position="55"/>
    </location>
</feature>
<comment type="caution">
    <text evidence="2">The sequence shown here is derived from an EMBL/GenBank/DDBJ whole genome shotgun (WGS) entry which is preliminary data.</text>
</comment>
<accession>A0A0G0U672</accession>
<organism evidence="2 3">
    <name type="scientific">Candidatus Daviesbacteria bacterium GW2011_GWA2_40_9</name>
    <dbReference type="NCBI Taxonomy" id="1618424"/>
    <lineage>
        <taxon>Bacteria</taxon>
        <taxon>Candidatus Daviesiibacteriota</taxon>
    </lineage>
</organism>
<proteinExistence type="predicted"/>
<evidence type="ECO:0000313" key="3">
    <source>
        <dbReference type="Proteomes" id="UP000034601"/>
    </source>
</evidence>
<dbReference type="AlphaFoldDB" id="A0A0G0U672"/>
<feature type="region of interest" description="Disordered" evidence="1">
    <location>
        <begin position="31"/>
        <end position="55"/>
    </location>
</feature>
<sequence>MSPQILIVLILFTLIVISAAYLNQTAGFRKELSPSPVSPTVTPNNQGGSDSNISGLKYPNSRNIINDQNQQAFISFDDPQVITDWYKEKIKALGMNTTSFVQTKTNGDVLNKLVGSRGQQKVEVEIIKNNREQEVKIKLNVNS</sequence>
<evidence type="ECO:0000313" key="2">
    <source>
        <dbReference type="EMBL" id="KKR82671.1"/>
    </source>
</evidence>
<gene>
    <name evidence="2" type="ORF">UU29_C0010G0017</name>
</gene>
<protein>
    <submittedName>
        <fullName evidence="2">Uncharacterized protein</fullName>
    </submittedName>
</protein>
<dbReference type="Proteomes" id="UP000034601">
    <property type="component" value="Unassembled WGS sequence"/>
</dbReference>
<feature type="compositionally biased region" description="Low complexity" evidence="1">
    <location>
        <begin position="33"/>
        <end position="43"/>
    </location>
</feature>